<keyword evidence="8" id="KW-1185">Reference proteome</keyword>
<feature type="domain" description="LNR" evidence="5">
    <location>
        <begin position="609"/>
        <end position="647"/>
    </location>
</feature>
<feature type="transmembrane region" description="Helical" evidence="4">
    <location>
        <begin position="66"/>
        <end position="84"/>
    </location>
</feature>
<feature type="transmembrane region" description="Helical" evidence="4">
    <location>
        <begin position="34"/>
        <end position="54"/>
    </location>
</feature>
<evidence type="ECO:0000313" key="6">
    <source>
        <dbReference type="EMBL" id="KAF0696923.1"/>
    </source>
</evidence>
<dbReference type="InterPro" id="IPR032675">
    <property type="entry name" value="LRR_dom_sf"/>
</dbReference>
<evidence type="ECO:0000259" key="5">
    <source>
        <dbReference type="SMART" id="SM00004"/>
    </source>
</evidence>
<reference evidence="6" key="2">
    <citation type="submission" date="2019-06" db="EMBL/GenBank/DDBJ databases">
        <title>Genomics analysis of Aphanomyces spp. identifies a new class of oomycete effector associated with host adaptation.</title>
        <authorList>
            <person name="Gaulin E."/>
        </authorList>
    </citation>
    <scope>NUCLEOTIDE SEQUENCE</scope>
    <source>
        <strain evidence="6">CBS 578.67</strain>
    </source>
</reference>
<evidence type="ECO:0000256" key="4">
    <source>
        <dbReference type="SAM" id="Phobius"/>
    </source>
</evidence>
<feature type="transmembrane region" description="Helical" evidence="4">
    <location>
        <begin position="199"/>
        <end position="221"/>
    </location>
</feature>
<evidence type="ECO:0000313" key="8">
    <source>
        <dbReference type="Proteomes" id="UP000332933"/>
    </source>
</evidence>
<keyword evidence="1" id="KW-0677">Repeat</keyword>
<keyword evidence="4" id="KW-0472">Membrane</keyword>
<protein>
    <submittedName>
        <fullName evidence="7">Aste57867_12342 protein</fullName>
    </submittedName>
</protein>
<sequence>MSTQPTAATAAIAHDLQVPRWIHRSITVFAKLKHATCAIYLAFQVFFLTTLKPWDLRNIHAFNPTVMTTCYAVLTCLHLIYLCAGHRRWRAITSTTTTTSHRLSRATAALTTFQVPVSNSRRWFHRLVSDDAIVATCNLFEVACQSYQLVTLLSVVVDAWFVTSFATVVVLHSLVTPYLFYNPTTSRFRILLVSWTSSLFSFCLSCLFPFLGVCLPGLHYLVVDRAVANDPLWLTRVLLISRAVVASSTLDFITKVVLNVSTLVSLHRLALLLVAHSKTRTIAPIIPAAPLTTAASQPRPTRPPHPTWKQRWLALHTDRPWTGFVLSSLVAWGLLLVILLLRTWHFRTACPPTCVAHATPLLDLTCRCKYVHVNCHAIGNESLDVDSQLSPTKLGKELFYLRVSRCDLPTGLSPGTLAAQPLVDTINVEFTNMTQWSGVLPSSTRVVFIRFSRLTTLPAILRPAVVPITTLYIEGSPIRDLPDDVALSWRSLVELVLINVSLTAAPAVVPRLRSLTYLKFQFDDAIGPTIPDLWQTQAAASLTGVTTLTFAGCGLVDGPWTLAIPSRKLTLSFNPIAQIPSSLAMGQLTARSVVLDDTTYCNATRAGYCSSSPTTCAPACLNSMVNNHMCNVACFNAACNFDGQDCSVLGLT</sequence>
<dbReference type="EMBL" id="CAADRA010005375">
    <property type="protein sequence ID" value="VFT89194.1"/>
    <property type="molecule type" value="Genomic_DNA"/>
</dbReference>
<keyword evidence="4" id="KW-0812">Transmembrane</keyword>
<evidence type="ECO:0000256" key="3">
    <source>
        <dbReference type="ARBA" id="ARBA00023180"/>
    </source>
</evidence>
<accession>A0A485KXB4</accession>
<dbReference type="SMART" id="SM00004">
    <property type="entry name" value="NL"/>
    <property type="match status" value="1"/>
</dbReference>
<dbReference type="Gene3D" id="3.80.10.10">
    <property type="entry name" value="Ribonuclease Inhibitor"/>
    <property type="match status" value="1"/>
</dbReference>
<feature type="transmembrane region" description="Helical" evidence="4">
    <location>
        <begin position="321"/>
        <end position="344"/>
    </location>
</feature>
<dbReference type="EMBL" id="VJMH01005354">
    <property type="protein sequence ID" value="KAF0696923.1"/>
    <property type="molecule type" value="Genomic_DNA"/>
</dbReference>
<organism evidence="7 8">
    <name type="scientific">Aphanomyces stellatus</name>
    <dbReference type="NCBI Taxonomy" id="120398"/>
    <lineage>
        <taxon>Eukaryota</taxon>
        <taxon>Sar</taxon>
        <taxon>Stramenopiles</taxon>
        <taxon>Oomycota</taxon>
        <taxon>Saprolegniomycetes</taxon>
        <taxon>Saprolegniales</taxon>
        <taxon>Verrucalvaceae</taxon>
        <taxon>Aphanomyces</taxon>
    </lineage>
</organism>
<dbReference type="AlphaFoldDB" id="A0A485KXB4"/>
<gene>
    <name evidence="7" type="primary">Aste57867_12342</name>
    <name evidence="6" type="ORF">As57867_012296</name>
    <name evidence="7" type="ORF">ASTE57867_12342</name>
</gene>
<dbReference type="Pfam" id="PF00066">
    <property type="entry name" value="Notch"/>
    <property type="match status" value="1"/>
</dbReference>
<evidence type="ECO:0000256" key="1">
    <source>
        <dbReference type="ARBA" id="ARBA00022737"/>
    </source>
</evidence>
<evidence type="ECO:0000313" key="7">
    <source>
        <dbReference type="EMBL" id="VFT89194.1"/>
    </source>
</evidence>
<feature type="transmembrane region" description="Helical" evidence="4">
    <location>
        <begin position="155"/>
        <end position="179"/>
    </location>
</feature>
<dbReference type="InterPro" id="IPR000800">
    <property type="entry name" value="Notch_dom"/>
</dbReference>
<keyword evidence="4" id="KW-1133">Transmembrane helix</keyword>
<dbReference type="Proteomes" id="UP000332933">
    <property type="component" value="Unassembled WGS sequence"/>
</dbReference>
<name>A0A485KXB4_9STRA</name>
<keyword evidence="2" id="KW-1015">Disulfide bond</keyword>
<evidence type="ECO:0000256" key="2">
    <source>
        <dbReference type="ARBA" id="ARBA00023157"/>
    </source>
</evidence>
<proteinExistence type="predicted"/>
<reference evidence="7 8" key="1">
    <citation type="submission" date="2019-03" db="EMBL/GenBank/DDBJ databases">
        <authorList>
            <person name="Gaulin E."/>
            <person name="Dumas B."/>
        </authorList>
    </citation>
    <scope>NUCLEOTIDE SEQUENCE [LARGE SCALE GENOMIC DNA]</scope>
    <source>
        <strain evidence="7">CBS 568.67</strain>
    </source>
</reference>
<keyword evidence="3" id="KW-0325">Glycoprotein</keyword>
<dbReference type="SUPFAM" id="SSF52058">
    <property type="entry name" value="L domain-like"/>
    <property type="match status" value="1"/>
</dbReference>